<dbReference type="GO" id="GO:0008199">
    <property type="term" value="F:ferric iron binding"/>
    <property type="evidence" value="ECO:0007669"/>
    <property type="project" value="InterPro"/>
</dbReference>
<evidence type="ECO:0000256" key="2">
    <source>
        <dbReference type="SAM" id="SignalP"/>
    </source>
</evidence>
<feature type="signal peptide" evidence="2">
    <location>
        <begin position="1"/>
        <end position="23"/>
    </location>
</feature>
<dbReference type="InParanoid" id="A0A177CL13"/>
<dbReference type="CDD" id="cd03457">
    <property type="entry name" value="intradiol_dioxygenase_like"/>
    <property type="match status" value="1"/>
</dbReference>
<evidence type="ECO:0000256" key="1">
    <source>
        <dbReference type="SAM" id="MobiDB-lite"/>
    </source>
</evidence>
<dbReference type="InterPro" id="IPR000627">
    <property type="entry name" value="Intradiol_dOase_C"/>
</dbReference>
<organism evidence="4 5">
    <name type="scientific">Paraphaeosphaeria sporulosa</name>
    <dbReference type="NCBI Taxonomy" id="1460663"/>
    <lineage>
        <taxon>Eukaryota</taxon>
        <taxon>Fungi</taxon>
        <taxon>Dikarya</taxon>
        <taxon>Ascomycota</taxon>
        <taxon>Pezizomycotina</taxon>
        <taxon>Dothideomycetes</taxon>
        <taxon>Pleosporomycetidae</taxon>
        <taxon>Pleosporales</taxon>
        <taxon>Massarineae</taxon>
        <taxon>Didymosphaeriaceae</taxon>
        <taxon>Paraphaeosphaeria</taxon>
    </lineage>
</organism>
<keyword evidence="4" id="KW-0560">Oxidoreductase</keyword>
<dbReference type="Proteomes" id="UP000077069">
    <property type="component" value="Unassembled WGS sequence"/>
</dbReference>
<dbReference type="AlphaFoldDB" id="A0A177CL13"/>
<dbReference type="Pfam" id="PF00775">
    <property type="entry name" value="Dioxygenase_C"/>
    <property type="match status" value="1"/>
</dbReference>
<sequence>MVNFASTVSSALAATSLLSLAAAHPGEKHDHAHIKRQIDARQLRAAAAKRSLGACESSLKHRDLMARSVQRRANALQSLREKRGISVNSKKLRRDLSDLQAFETVNHNMTGELDYSLNTDPATIFSANTSCILAPENTAGPYYVLGELVRTNVKEDQAGVDLYLDVQYIDINTCEPVSGLFVDVWNCNATGVYSGVESGQGGLNSTFLRGIQETDDDGVVTFETIFPGHYEGRATHTHLLTKSNVTLRENGTTEGGAVTHIGQLFYPEDLITEVETFEPYNANTVDRTTNDDDMWSVVQADASYDPFPEFVYLGDTAADGLLAWIQIGINASADHSDDEYYAVAATYYEDGGVANGDSSFGGGSGGPPGNGTGNGTMPSGAPPSGSGAAASGAASTVVVSDAEATVVSTAAGTTLTTVSSAVSSSATSSVGAAKPSGEPQNQQGGKQQGQQGQGQQQQGQKQQGQNQAHNQQKAQQQNNQHQ</sequence>
<evidence type="ECO:0000259" key="3">
    <source>
        <dbReference type="Pfam" id="PF00775"/>
    </source>
</evidence>
<feature type="compositionally biased region" description="Low complexity" evidence="1">
    <location>
        <begin position="424"/>
        <end position="433"/>
    </location>
</feature>
<name>A0A177CL13_9PLEO</name>
<reference evidence="4 5" key="1">
    <citation type="submission" date="2016-05" db="EMBL/GenBank/DDBJ databases">
        <title>Comparative analysis of secretome profiles of manganese(II)-oxidizing ascomycete fungi.</title>
        <authorList>
            <consortium name="DOE Joint Genome Institute"/>
            <person name="Zeiner C.A."/>
            <person name="Purvine S.O."/>
            <person name="Zink E.M."/>
            <person name="Wu S."/>
            <person name="Pasa-Tolic L."/>
            <person name="Chaput D.L."/>
            <person name="Haridas S."/>
            <person name="Grigoriev I.V."/>
            <person name="Santelli C.M."/>
            <person name="Hansel C.M."/>
        </authorList>
    </citation>
    <scope>NUCLEOTIDE SEQUENCE [LARGE SCALE GENOMIC DNA]</scope>
    <source>
        <strain evidence="4 5">AP3s5-JAC2a</strain>
    </source>
</reference>
<evidence type="ECO:0000313" key="4">
    <source>
        <dbReference type="EMBL" id="OAG07558.1"/>
    </source>
</evidence>
<dbReference type="PANTHER" id="PTHR34315">
    <property type="match status" value="1"/>
</dbReference>
<dbReference type="STRING" id="1460663.A0A177CL13"/>
<dbReference type="SUPFAM" id="SSF49482">
    <property type="entry name" value="Aromatic compound dioxygenase"/>
    <property type="match status" value="1"/>
</dbReference>
<feature type="compositionally biased region" description="Low complexity" evidence="1">
    <location>
        <begin position="375"/>
        <end position="390"/>
    </location>
</feature>
<feature type="domain" description="Intradiol ring-cleavage dioxygenases" evidence="3">
    <location>
        <begin position="150"/>
        <end position="234"/>
    </location>
</feature>
<feature type="compositionally biased region" description="Gly residues" evidence="1">
    <location>
        <begin position="359"/>
        <end position="374"/>
    </location>
</feature>
<protein>
    <submittedName>
        <fullName evidence="4">Aromatic compound dioxygenase</fullName>
    </submittedName>
</protein>
<keyword evidence="2" id="KW-0732">Signal</keyword>
<dbReference type="GO" id="GO:0016702">
    <property type="term" value="F:oxidoreductase activity, acting on single donors with incorporation of molecular oxygen, incorporation of two atoms of oxygen"/>
    <property type="evidence" value="ECO:0007669"/>
    <property type="project" value="InterPro"/>
</dbReference>
<keyword evidence="5" id="KW-1185">Reference proteome</keyword>
<gene>
    <name evidence="4" type="ORF">CC84DRAFT_666381</name>
</gene>
<dbReference type="EMBL" id="KV441551">
    <property type="protein sequence ID" value="OAG07558.1"/>
    <property type="molecule type" value="Genomic_DNA"/>
</dbReference>
<accession>A0A177CL13</accession>
<dbReference type="GeneID" id="28770562"/>
<dbReference type="InterPro" id="IPR015889">
    <property type="entry name" value="Intradiol_dOase_core"/>
</dbReference>
<dbReference type="OrthoDB" id="121380at2759"/>
<feature type="region of interest" description="Disordered" evidence="1">
    <location>
        <begin position="424"/>
        <end position="482"/>
    </location>
</feature>
<dbReference type="RefSeq" id="XP_018037923.1">
    <property type="nucleotide sequence ID" value="XM_018187076.1"/>
</dbReference>
<proteinExistence type="predicted"/>
<feature type="region of interest" description="Disordered" evidence="1">
    <location>
        <begin position="358"/>
        <end position="390"/>
    </location>
</feature>
<feature type="chain" id="PRO_5008058320" evidence="2">
    <location>
        <begin position="24"/>
        <end position="482"/>
    </location>
</feature>
<evidence type="ECO:0000313" key="5">
    <source>
        <dbReference type="Proteomes" id="UP000077069"/>
    </source>
</evidence>
<feature type="compositionally biased region" description="Low complexity" evidence="1">
    <location>
        <begin position="440"/>
        <end position="482"/>
    </location>
</feature>
<dbReference type="Gene3D" id="2.60.130.10">
    <property type="entry name" value="Aromatic compound dioxygenase"/>
    <property type="match status" value="1"/>
</dbReference>
<keyword evidence="4" id="KW-0223">Dioxygenase</keyword>
<dbReference type="PANTHER" id="PTHR34315:SF2">
    <property type="entry name" value="ANCHORED DIOXYGENASE, PUTATIVE (AFU_ORTHOLOGUE AFUA_3G01800)-RELATED"/>
    <property type="match status" value="1"/>
</dbReference>